<feature type="chain" id="PRO_5021446845" evidence="5">
    <location>
        <begin position="24"/>
        <end position="793"/>
    </location>
</feature>
<dbReference type="Gene3D" id="2.40.170.20">
    <property type="entry name" value="TonB-dependent receptor, beta-barrel domain"/>
    <property type="match status" value="1"/>
</dbReference>
<keyword evidence="5" id="KW-0732">Signal</keyword>
<keyword evidence="7" id="KW-1185">Reference proteome</keyword>
<evidence type="ECO:0000256" key="1">
    <source>
        <dbReference type="ARBA" id="ARBA00004442"/>
    </source>
</evidence>
<feature type="compositionally biased region" description="Gly residues" evidence="4">
    <location>
        <begin position="593"/>
        <end position="625"/>
    </location>
</feature>
<evidence type="ECO:0000313" key="7">
    <source>
        <dbReference type="Proteomes" id="UP000298213"/>
    </source>
</evidence>
<keyword evidence="3" id="KW-0998">Cell outer membrane</keyword>
<feature type="region of interest" description="Disordered" evidence="4">
    <location>
        <begin position="25"/>
        <end position="50"/>
    </location>
</feature>
<proteinExistence type="predicted"/>
<evidence type="ECO:0000256" key="4">
    <source>
        <dbReference type="SAM" id="MobiDB-lite"/>
    </source>
</evidence>
<reference evidence="6 7" key="1">
    <citation type="submission" date="2019-03" db="EMBL/GenBank/DDBJ databases">
        <title>Genome sequence of Sphingomonas sp. 17J27-24.</title>
        <authorList>
            <person name="Kim M."/>
            <person name="Maeng S."/>
            <person name="Sathiyaraj S."/>
        </authorList>
    </citation>
    <scope>NUCLEOTIDE SEQUENCE [LARGE SCALE GENOMIC DNA]</scope>
    <source>
        <strain evidence="6 7">17J27-24</strain>
    </source>
</reference>
<feature type="signal peptide" evidence="5">
    <location>
        <begin position="1"/>
        <end position="23"/>
    </location>
</feature>
<organism evidence="6 7">
    <name type="scientific">Sphingomonas parva</name>
    <dbReference type="NCBI Taxonomy" id="2555898"/>
    <lineage>
        <taxon>Bacteria</taxon>
        <taxon>Pseudomonadati</taxon>
        <taxon>Pseudomonadota</taxon>
        <taxon>Alphaproteobacteria</taxon>
        <taxon>Sphingomonadales</taxon>
        <taxon>Sphingomonadaceae</taxon>
        <taxon>Sphingomonas</taxon>
    </lineage>
</organism>
<evidence type="ECO:0000256" key="2">
    <source>
        <dbReference type="ARBA" id="ARBA00023136"/>
    </source>
</evidence>
<protein>
    <submittedName>
        <fullName evidence="6">TonB-dependent receptor</fullName>
    </submittedName>
</protein>
<accession>A0A4Y8ZLC8</accession>
<evidence type="ECO:0000256" key="5">
    <source>
        <dbReference type="SAM" id="SignalP"/>
    </source>
</evidence>
<dbReference type="GO" id="GO:0009279">
    <property type="term" value="C:cell outer membrane"/>
    <property type="evidence" value="ECO:0007669"/>
    <property type="project" value="UniProtKB-SubCell"/>
</dbReference>
<dbReference type="InterPro" id="IPR037066">
    <property type="entry name" value="Plug_dom_sf"/>
</dbReference>
<evidence type="ECO:0000313" key="6">
    <source>
        <dbReference type="EMBL" id="TFI56813.1"/>
    </source>
</evidence>
<keyword evidence="2" id="KW-0472">Membrane</keyword>
<dbReference type="Proteomes" id="UP000298213">
    <property type="component" value="Unassembled WGS sequence"/>
</dbReference>
<dbReference type="EMBL" id="SPDV01000052">
    <property type="protein sequence ID" value="TFI56813.1"/>
    <property type="molecule type" value="Genomic_DNA"/>
</dbReference>
<evidence type="ECO:0000256" key="3">
    <source>
        <dbReference type="ARBA" id="ARBA00023237"/>
    </source>
</evidence>
<dbReference type="SUPFAM" id="SSF56935">
    <property type="entry name" value="Porins"/>
    <property type="match status" value="1"/>
</dbReference>
<feature type="region of interest" description="Disordered" evidence="4">
    <location>
        <begin position="591"/>
        <end position="625"/>
    </location>
</feature>
<name>A0A4Y8ZLC8_9SPHN</name>
<dbReference type="Gene3D" id="2.170.130.10">
    <property type="entry name" value="TonB-dependent receptor, plug domain"/>
    <property type="match status" value="1"/>
</dbReference>
<dbReference type="PANTHER" id="PTHR47234:SF3">
    <property type="entry name" value="SECRETIN_TONB SHORT N-TERMINAL DOMAIN-CONTAINING PROTEIN"/>
    <property type="match status" value="1"/>
</dbReference>
<sequence>MPLSRRLIVASLLAGAVQTPLLAQEATAPAATPQPPAEEPEPVALPAEGETQEIVVTGTRIRGQVDSDIPPEVQLDEQDVQSYGAASISELLDALEPLTRSARGRSGGRPVTLVNGRRISGFAEIRNLPPEAIERVDILPEEVALRYGYRADQRVVNFVLKPTYDAVTTELEGGLATAGGRATYGAEANVLHIDRAGRWNVEAEYQHQNPLLESERDIIATGGLLDERPFRSLIAESDQLSLGGTINRTILGDVSATLNGRVEANDSRSFIGLPPEGGETPLTRETESRTAHVGVALNGDVQPFRWAFTGNFDRGESESVIETGALPTVSNTVTQVANAELVASGPLFDLPAGEVSASVRVGAEHQGLRSETSRAGIDQARELSRGRGNVQASLDVPIASRRREVLSAIGDLSINLNAEAEQLSDFGTLTTLGAGLNWSPIEAVRVIASVTEEDGAPSMQQLGDPTVLVPNVRVFDFLRGTTVDVARLEGGNPDLLADSRRVFKLGVTAKPFGETDLTFRADYTNSRIRNPIASFPTATAEIEAAFPDRFVRDADGNLLSIDARPVNFARADRSELRWGFNYSLPLGDAPAGAGRGPGGGDGPPPGGRAGGGGGGRGFGGGMGRGGAGGAGRLQLGLFHTWHFTDEILIREGVPVLDLLNGSATGSSGGEPRHEIEAQAGISKDGLGARLSAQWRSGTTVRGVANNLGGTSGDLDFSDLTTVNLRLFANLDQQESLIRRAPWLSNTRVSLSINNLFDSRQRVTDSDRLTPVSYQPDYLDPLGRSVTLSLRKQF</sequence>
<dbReference type="PANTHER" id="PTHR47234">
    <property type="match status" value="1"/>
</dbReference>
<keyword evidence="6" id="KW-0675">Receptor</keyword>
<dbReference type="InterPro" id="IPR036942">
    <property type="entry name" value="Beta-barrel_TonB_sf"/>
</dbReference>
<comment type="subcellular location">
    <subcellularLocation>
        <location evidence="1">Cell outer membrane</location>
    </subcellularLocation>
</comment>
<gene>
    <name evidence="6" type="ORF">E2493_18430</name>
</gene>
<dbReference type="AlphaFoldDB" id="A0A4Y8ZLC8"/>
<comment type="caution">
    <text evidence="6">The sequence shown here is derived from an EMBL/GenBank/DDBJ whole genome shotgun (WGS) entry which is preliminary data.</text>
</comment>
<dbReference type="OrthoDB" id="7224136at2"/>